<feature type="transmembrane region" description="Helical" evidence="1">
    <location>
        <begin position="70"/>
        <end position="86"/>
    </location>
</feature>
<dbReference type="Proteomes" id="UP000490800">
    <property type="component" value="Unassembled WGS sequence"/>
</dbReference>
<gene>
    <name evidence="2" type="ORF">EDM21_22685</name>
</gene>
<feature type="transmembrane region" description="Helical" evidence="1">
    <location>
        <begin position="7"/>
        <end position="25"/>
    </location>
</feature>
<dbReference type="RefSeq" id="WP_157338664.1">
    <property type="nucleotide sequence ID" value="NZ_RHLK01000021.1"/>
</dbReference>
<evidence type="ECO:0000313" key="2">
    <source>
        <dbReference type="EMBL" id="MVP02293.1"/>
    </source>
</evidence>
<proteinExistence type="predicted"/>
<sequence length="128" mass="14652">MSLKLRLIHNLLFVGTTGLAIYSMYLLLIPGFMDGFTSSIFLLGLLIGINLRPVSKLVEKEPDPPKKNTWGYLIGTVFLMLVLLYYEGWIMLFRAPLAMLICLAGLHLFEVMERRFIISKLEEKAEEQ</sequence>
<dbReference type="OrthoDB" id="9841755at2"/>
<name>A0A7X3FM60_9BACL</name>
<keyword evidence="1" id="KW-0472">Membrane</keyword>
<dbReference type="EMBL" id="RHLK01000021">
    <property type="protein sequence ID" value="MVP02293.1"/>
    <property type="molecule type" value="Genomic_DNA"/>
</dbReference>
<keyword evidence="1" id="KW-1133">Transmembrane helix</keyword>
<comment type="caution">
    <text evidence="2">The sequence shown here is derived from an EMBL/GenBank/DDBJ whole genome shotgun (WGS) entry which is preliminary data.</text>
</comment>
<keyword evidence="1" id="KW-0812">Transmembrane</keyword>
<evidence type="ECO:0000313" key="3">
    <source>
        <dbReference type="Proteomes" id="UP000490800"/>
    </source>
</evidence>
<evidence type="ECO:0000256" key="1">
    <source>
        <dbReference type="SAM" id="Phobius"/>
    </source>
</evidence>
<protein>
    <submittedName>
        <fullName evidence="2">Uncharacterized protein</fullName>
    </submittedName>
</protein>
<feature type="transmembrane region" description="Helical" evidence="1">
    <location>
        <begin position="31"/>
        <end position="49"/>
    </location>
</feature>
<keyword evidence="3" id="KW-1185">Reference proteome</keyword>
<reference evidence="2 3" key="1">
    <citation type="journal article" date="2019" name="Microorganisms">
        <title>Paenibacillus lutrae sp. nov., A Chitinolytic Species Isolated from A River Otter in Castril Natural Park, Granada, Spain.</title>
        <authorList>
            <person name="Rodriguez M."/>
            <person name="Reina J.C."/>
            <person name="Bejar V."/>
            <person name="Llamas I."/>
        </authorList>
    </citation>
    <scope>NUCLEOTIDE SEQUENCE [LARGE SCALE GENOMIC DNA]</scope>
    <source>
        <strain evidence="2 3">N10</strain>
    </source>
</reference>
<dbReference type="AlphaFoldDB" id="A0A7X3FM60"/>
<feature type="transmembrane region" description="Helical" evidence="1">
    <location>
        <begin position="92"/>
        <end position="111"/>
    </location>
</feature>
<accession>A0A7X3FM60</accession>
<organism evidence="2 3">
    <name type="scientific">Paenibacillus lutrae</name>
    <dbReference type="NCBI Taxonomy" id="2078573"/>
    <lineage>
        <taxon>Bacteria</taxon>
        <taxon>Bacillati</taxon>
        <taxon>Bacillota</taxon>
        <taxon>Bacilli</taxon>
        <taxon>Bacillales</taxon>
        <taxon>Paenibacillaceae</taxon>
        <taxon>Paenibacillus</taxon>
    </lineage>
</organism>